<evidence type="ECO:0000256" key="2">
    <source>
        <dbReference type="ARBA" id="ARBA00023015"/>
    </source>
</evidence>
<proteinExistence type="inferred from homology"/>
<keyword evidence="4" id="KW-0804">Transcription</keyword>
<evidence type="ECO:0000256" key="3">
    <source>
        <dbReference type="ARBA" id="ARBA00023125"/>
    </source>
</evidence>
<gene>
    <name evidence="6" type="ORF">LUCI_4577</name>
</gene>
<evidence type="ECO:0000256" key="1">
    <source>
        <dbReference type="ARBA" id="ARBA00009437"/>
    </source>
</evidence>
<dbReference type="InterPro" id="IPR036390">
    <property type="entry name" value="WH_DNA-bd_sf"/>
</dbReference>
<feature type="domain" description="HTH lysR-type" evidence="5">
    <location>
        <begin position="1"/>
        <end position="59"/>
    </location>
</feature>
<dbReference type="GO" id="GO:0003700">
    <property type="term" value="F:DNA-binding transcription factor activity"/>
    <property type="evidence" value="ECO:0007669"/>
    <property type="project" value="InterPro"/>
</dbReference>
<sequence>MDIKRLQYFLTVAEERQITKAAERLHMAQPPLSKQLKLLENELGISLFKRGGSRKIKLTEAGHLLQNRAEQILSLVAQTEKEINDLVKGNKGTLTIGIMTVWSATLGMTLLMERIRQFHERYPNINFHLREGSPAKIEEFLHNGVIEIAITLSPADSALYETVPLPGESITAAFGPGFDLTPDDHISLAGLADKPLIIYGAYEEILLGYFRERGFTPRIICRHEDIRSMLLWANTGLGVAIVHESAACLMPGSNLVFKKIIEPQLSIKPIAITWMRNRYLSSAARHFINML</sequence>
<evidence type="ECO:0000259" key="5">
    <source>
        <dbReference type="PROSITE" id="PS50931"/>
    </source>
</evidence>
<keyword evidence="2" id="KW-0805">Transcription regulation</keyword>
<keyword evidence="7" id="KW-1185">Reference proteome</keyword>
<evidence type="ECO:0000313" key="7">
    <source>
        <dbReference type="Proteomes" id="UP000277811"/>
    </source>
</evidence>
<dbReference type="PANTHER" id="PTHR30419">
    <property type="entry name" value="HTH-TYPE TRANSCRIPTIONAL REGULATOR YBHD"/>
    <property type="match status" value="1"/>
</dbReference>
<dbReference type="Pfam" id="PF03466">
    <property type="entry name" value="LysR_substrate"/>
    <property type="match status" value="1"/>
</dbReference>
<dbReference type="InterPro" id="IPR036388">
    <property type="entry name" value="WH-like_DNA-bd_sf"/>
</dbReference>
<dbReference type="AlphaFoldDB" id="A0A498REC5"/>
<evidence type="ECO:0000313" key="6">
    <source>
        <dbReference type="EMBL" id="VBB09287.1"/>
    </source>
</evidence>
<dbReference type="GO" id="GO:0005829">
    <property type="term" value="C:cytosol"/>
    <property type="evidence" value="ECO:0007669"/>
    <property type="project" value="TreeGrafter"/>
</dbReference>
<comment type="similarity">
    <text evidence="1">Belongs to the LysR transcriptional regulatory family.</text>
</comment>
<dbReference type="RefSeq" id="WP_122630088.1">
    <property type="nucleotide sequence ID" value="NZ_UPPP01000116.1"/>
</dbReference>
<dbReference type="GO" id="GO:0003677">
    <property type="term" value="F:DNA binding"/>
    <property type="evidence" value="ECO:0007669"/>
    <property type="project" value="UniProtKB-KW"/>
</dbReference>
<dbReference type="PRINTS" id="PR00039">
    <property type="entry name" value="HTHLYSR"/>
</dbReference>
<dbReference type="Pfam" id="PF00126">
    <property type="entry name" value="HTH_1"/>
    <property type="match status" value="1"/>
</dbReference>
<protein>
    <submittedName>
        <fullName evidence="6">Transcription regulator hth lysr</fullName>
    </submittedName>
</protein>
<evidence type="ECO:0000256" key="4">
    <source>
        <dbReference type="ARBA" id="ARBA00023163"/>
    </source>
</evidence>
<accession>A0A498REC5</accession>
<dbReference type="Gene3D" id="1.10.10.10">
    <property type="entry name" value="Winged helix-like DNA-binding domain superfamily/Winged helix DNA-binding domain"/>
    <property type="match status" value="1"/>
</dbReference>
<dbReference type="InterPro" id="IPR000847">
    <property type="entry name" value="LysR_HTH_N"/>
</dbReference>
<reference evidence="6 7" key="1">
    <citation type="submission" date="2018-06" db="EMBL/GenBank/DDBJ databases">
        <authorList>
            <person name="Strepis N."/>
        </authorList>
    </citation>
    <scope>NUCLEOTIDE SEQUENCE [LARGE SCALE GENOMIC DNA]</scope>
    <source>
        <strain evidence="6">LUCI</strain>
    </source>
</reference>
<keyword evidence="3" id="KW-0238">DNA-binding</keyword>
<dbReference type="SUPFAM" id="SSF53850">
    <property type="entry name" value="Periplasmic binding protein-like II"/>
    <property type="match status" value="1"/>
</dbReference>
<dbReference type="Gene3D" id="3.40.190.290">
    <property type="match status" value="1"/>
</dbReference>
<dbReference type="PANTHER" id="PTHR30419:SF28">
    <property type="entry name" value="HTH-TYPE TRANSCRIPTIONAL REGULATOR BSDA"/>
    <property type="match status" value="1"/>
</dbReference>
<name>A0A498REC5_9FIRM</name>
<dbReference type="FunFam" id="1.10.10.10:FF:000001">
    <property type="entry name" value="LysR family transcriptional regulator"/>
    <property type="match status" value="1"/>
</dbReference>
<dbReference type="PROSITE" id="PS50931">
    <property type="entry name" value="HTH_LYSR"/>
    <property type="match status" value="1"/>
</dbReference>
<dbReference type="Proteomes" id="UP000277811">
    <property type="component" value="Unassembled WGS sequence"/>
</dbReference>
<organism evidence="6 7">
    <name type="scientific">Lucifera butyrica</name>
    <dbReference type="NCBI Taxonomy" id="1351585"/>
    <lineage>
        <taxon>Bacteria</taxon>
        <taxon>Bacillati</taxon>
        <taxon>Bacillota</taxon>
        <taxon>Negativicutes</taxon>
        <taxon>Veillonellales</taxon>
        <taxon>Veillonellaceae</taxon>
        <taxon>Lucifera</taxon>
    </lineage>
</organism>
<dbReference type="SUPFAM" id="SSF46785">
    <property type="entry name" value="Winged helix' DNA-binding domain"/>
    <property type="match status" value="1"/>
</dbReference>
<dbReference type="InterPro" id="IPR050950">
    <property type="entry name" value="HTH-type_LysR_regulators"/>
</dbReference>
<dbReference type="CDD" id="cd05466">
    <property type="entry name" value="PBP2_LTTR_substrate"/>
    <property type="match status" value="1"/>
</dbReference>
<dbReference type="EMBL" id="UPPP01000116">
    <property type="protein sequence ID" value="VBB09287.1"/>
    <property type="molecule type" value="Genomic_DNA"/>
</dbReference>
<dbReference type="InterPro" id="IPR005119">
    <property type="entry name" value="LysR_subst-bd"/>
</dbReference>
<dbReference type="OrthoDB" id="9803714at2"/>